<evidence type="ECO:0000256" key="11">
    <source>
        <dbReference type="ARBA" id="ARBA00061444"/>
    </source>
</evidence>
<dbReference type="PANTHER" id="PTHR10210">
    <property type="entry name" value="RIBOSE-PHOSPHATE DIPHOSPHOKINASE FAMILY MEMBER"/>
    <property type="match status" value="1"/>
</dbReference>
<dbReference type="InterPro" id="IPR005946">
    <property type="entry name" value="Rib-P_diPkinase"/>
</dbReference>
<dbReference type="EMBL" id="PDCJ01000006">
    <property type="protein sequence ID" value="PEG28948.1"/>
    <property type="molecule type" value="Genomic_DNA"/>
</dbReference>
<dbReference type="OrthoDB" id="9777067at2"/>
<comment type="pathway">
    <text evidence="1 12">Metabolic intermediate biosynthesis; 5-phospho-alpha-D-ribose 1-diphosphate biosynthesis; 5-phospho-alpha-D-ribose 1-diphosphate from D-ribose 5-phosphate (route I): step 1/1.</text>
</comment>
<keyword evidence="12" id="KW-0963">Cytoplasm</keyword>
<dbReference type="PANTHER" id="PTHR10210:SF41">
    <property type="entry name" value="RIBOSE-PHOSPHATE PYROPHOSPHOKINASE 1, CHLOROPLASTIC"/>
    <property type="match status" value="1"/>
</dbReference>
<dbReference type="UniPathway" id="UPA00087">
    <property type="reaction ID" value="UER00172"/>
</dbReference>
<feature type="binding site" evidence="12">
    <location>
        <position position="134"/>
    </location>
    <ligand>
        <name>Mg(2+)</name>
        <dbReference type="ChEBI" id="CHEBI:18420"/>
    </ligand>
</feature>
<evidence type="ECO:0000259" key="13">
    <source>
        <dbReference type="Pfam" id="PF13793"/>
    </source>
</evidence>
<evidence type="ECO:0000313" key="16">
    <source>
        <dbReference type="Proteomes" id="UP000220840"/>
    </source>
</evidence>
<dbReference type="RefSeq" id="WP_058293133.1">
    <property type="nucleotide sequence ID" value="NZ_CAKJVD010000005.1"/>
</dbReference>
<evidence type="ECO:0000313" key="14">
    <source>
        <dbReference type="EMBL" id="CAI3661767.1"/>
    </source>
</evidence>
<evidence type="ECO:0000256" key="8">
    <source>
        <dbReference type="ARBA" id="ARBA00022842"/>
    </source>
</evidence>
<keyword evidence="8 12" id="KW-0460">Magnesium</keyword>
<dbReference type="InterPro" id="IPR000842">
    <property type="entry name" value="PRib_PP_synth_CS"/>
</dbReference>
<evidence type="ECO:0000256" key="2">
    <source>
        <dbReference type="ARBA" id="ARBA00022679"/>
    </source>
</evidence>
<name>A0A2A7MCX1_9CLOT</name>
<sequence length="321" mass="35221">MITHGKNIKIFTGNSHPQLAEEIANILNVTMGKSKVSTFSDGEISVDISETVRGTDVFIIQSTCSPVNNNLMELLIMIDAFKRASAGRITAVIPYYGYARQDRKAKSRDPITAKLVADLLTTAGANRVLTMDLHAAQIQGYFNIPVDHLLGSPILAEYFINKGLIDKDDVVVVSPDLGSVTRARKFADNLHAPIAIIDKRRPKANVSEIMNIIGDVDGKRCILLDDMIDTAGTITNAANALKDLGAKNVYACCTHGVLSGPAMERINSSSIEELIMLNTIPLKEENDNYKIKSISVAPLFAEAIRRIYDDQPISKLFEYQR</sequence>
<evidence type="ECO:0000256" key="10">
    <source>
        <dbReference type="ARBA" id="ARBA00054914"/>
    </source>
</evidence>
<gene>
    <name evidence="12 14" type="primary">prs</name>
    <name evidence="14" type="ORF">CNEO2_600002</name>
    <name evidence="15" type="ORF">CQ394_20070</name>
</gene>
<dbReference type="GO" id="GO:0000287">
    <property type="term" value="F:magnesium ion binding"/>
    <property type="evidence" value="ECO:0007669"/>
    <property type="project" value="UniProtKB-UniRule"/>
</dbReference>
<dbReference type="SMART" id="SM01400">
    <property type="entry name" value="Pribosyltran_N"/>
    <property type="match status" value="1"/>
</dbReference>
<dbReference type="NCBIfam" id="TIGR01251">
    <property type="entry name" value="ribP_PPkin"/>
    <property type="match status" value="1"/>
</dbReference>
<dbReference type="STRING" id="137838.GCA_001458595_00122"/>
<dbReference type="GO" id="GO:0006164">
    <property type="term" value="P:purine nucleotide biosynthetic process"/>
    <property type="evidence" value="ECO:0007669"/>
    <property type="project" value="TreeGrafter"/>
</dbReference>
<comment type="similarity">
    <text evidence="11 12">Belongs to the ribose-phosphate pyrophosphokinase family. Class I subfamily.</text>
</comment>
<protein>
    <recommendedName>
        <fullName evidence="12">Ribose-phosphate pyrophosphokinase</fullName>
        <shortName evidence="12">RPPK</shortName>
        <ecNumber evidence="12">2.7.6.1</ecNumber>
    </recommendedName>
    <alternativeName>
        <fullName evidence="12">5-phospho-D-ribosyl alpha-1-diphosphate synthase</fullName>
    </alternativeName>
    <alternativeName>
        <fullName evidence="12">Phosphoribosyl diphosphate synthase</fullName>
    </alternativeName>
    <alternativeName>
        <fullName evidence="12">Phosphoribosyl pyrophosphate synthase</fullName>
        <shortName evidence="12">P-Rib-PP synthase</shortName>
        <shortName evidence="12">PRPP synthase</shortName>
        <shortName evidence="12">PRPPase</shortName>
    </alternativeName>
</protein>
<feature type="binding site" evidence="12">
    <location>
        <position position="201"/>
    </location>
    <ligand>
        <name>D-ribose 5-phosphate</name>
        <dbReference type="ChEBI" id="CHEBI:78346"/>
    </ligand>
</feature>
<dbReference type="GO" id="GO:0004749">
    <property type="term" value="F:ribose phosphate diphosphokinase activity"/>
    <property type="evidence" value="ECO:0007669"/>
    <property type="project" value="UniProtKB-UniRule"/>
</dbReference>
<dbReference type="GO" id="GO:0016301">
    <property type="term" value="F:kinase activity"/>
    <property type="evidence" value="ECO:0007669"/>
    <property type="project" value="UniProtKB-KW"/>
</dbReference>
<evidence type="ECO:0000256" key="6">
    <source>
        <dbReference type="ARBA" id="ARBA00022777"/>
    </source>
</evidence>
<dbReference type="InterPro" id="IPR029057">
    <property type="entry name" value="PRTase-like"/>
</dbReference>
<dbReference type="EMBL" id="CAMTCP010000260">
    <property type="protein sequence ID" value="CAI3661767.1"/>
    <property type="molecule type" value="Genomic_DNA"/>
</dbReference>
<evidence type="ECO:0000256" key="1">
    <source>
        <dbReference type="ARBA" id="ARBA00004996"/>
    </source>
</evidence>
<evidence type="ECO:0000256" key="12">
    <source>
        <dbReference type="HAMAP-Rule" id="MF_00583"/>
    </source>
</evidence>
<dbReference type="InterPro" id="IPR000836">
    <property type="entry name" value="PRTase_dom"/>
</dbReference>
<dbReference type="Gene3D" id="3.40.50.2020">
    <property type="match status" value="2"/>
</dbReference>
<dbReference type="NCBIfam" id="NF002618">
    <property type="entry name" value="PRK02269.1"/>
    <property type="match status" value="1"/>
</dbReference>
<dbReference type="Proteomes" id="UP001189143">
    <property type="component" value="Unassembled WGS sequence"/>
</dbReference>
<evidence type="ECO:0000313" key="15">
    <source>
        <dbReference type="EMBL" id="PEG28948.1"/>
    </source>
</evidence>
<keyword evidence="4 12" id="KW-0545">Nucleotide biosynthesis</keyword>
<keyword evidence="2 12" id="KW-0808">Transferase</keyword>
<comment type="subcellular location">
    <subcellularLocation>
        <location evidence="12">Cytoplasm</location>
    </subcellularLocation>
</comment>
<dbReference type="HAMAP" id="MF_00583_B">
    <property type="entry name" value="RibP_PPkinase_B"/>
    <property type="match status" value="1"/>
</dbReference>
<keyword evidence="5 12" id="KW-0547">Nucleotide-binding</keyword>
<dbReference type="Proteomes" id="UP000220840">
    <property type="component" value="Unassembled WGS sequence"/>
</dbReference>
<dbReference type="GO" id="GO:0002189">
    <property type="term" value="C:ribose phosphate diphosphokinase complex"/>
    <property type="evidence" value="ECO:0007669"/>
    <property type="project" value="TreeGrafter"/>
</dbReference>
<dbReference type="AlphaFoldDB" id="A0A2A7MCX1"/>
<keyword evidence="16" id="KW-1185">Reference proteome</keyword>
<dbReference type="SUPFAM" id="SSF53271">
    <property type="entry name" value="PRTase-like"/>
    <property type="match status" value="1"/>
</dbReference>
<evidence type="ECO:0000256" key="7">
    <source>
        <dbReference type="ARBA" id="ARBA00022840"/>
    </source>
</evidence>
<dbReference type="GO" id="GO:0006015">
    <property type="term" value="P:5-phosphoribose 1-diphosphate biosynthetic process"/>
    <property type="evidence" value="ECO:0007669"/>
    <property type="project" value="UniProtKB-UniRule"/>
</dbReference>
<comment type="cofactor">
    <cofactor evidence="12">
        <name>Mg(2+)</name>
        <dbReference type="ChEBI" id="CHEBI:18420"/>
    </cofactor>
    <text evidence="12">Binds 2 Mg(2+) ions per subunit.</text>
</comment>
<feature type="binding site" evidence="12">
    <location>
        <position position="225"/>
    </location>
    <ligand>
        <name>D-ribose 5-phosphate</name>
        <dbReference type="ChEBI" id="CHEBI:78346"/>
    </ligand>
</feature>
<feature type="active site" evidence="12">
    <location>
        <position position="199"/>
    </location>
</feature>
<comment type="caution">
    <text evidence="15">The sequence shown here is derived from an EMBL/GenBank/DDBJ whole genome shotgun (WGS) entry which is preliminary data.</text>
</comment>
<feature type="domain" description="Ribose-phosphate pyrophosphokinase N-terminal" evidence="13">
    <location>
        <begin position="8"/>
        <end position="124"/>
    </location>
</feature>
<dbReference type="GeneID" id="68875415"/>
<dbReference type="PROSITE" id="PS00114">
    <property type="entry name" value="PRPP_SYNTHASE"/>
    <property type="match status" value="1"/>
</dbReference>
<dbReference type="GO" id="GO:0005737">
    <property type="term" value="C:cytoplasm"/>
    <property type="evidence" value="ECO:0007669"/>
    <property type="project" value="UniProtKB-SubCell"/>
</dbReference>
<organism evidence="15 16">
    <name type="scientific">Clostridium neonatale</name>
    <dbReference type="NCBI Taxonomy" id="137838"/>
    <lineage>
        <taxon>Bacteria</taxon>
        <taxon>Bacillati</taxon>
        <taxon>Bacillota</taxon>
        <taxon>Clostridia</taxon>
        <taxon>Eubacteriales</taxon>
        <taxon>Clostridiaceae</taxon>
        <taxon>Clostridium</taxon>
    </lineage>
</organism>
<keyword evidence="6 12" id="KW-0418">Kinase</keyword>
<reference evidence="14" key="2">
    <citation type="submission" date="2022-10" db="EMBL/GenBank/DDBJ databases">
        <authorList>
            <person name="Aires J."/>
            <person name="Mesa V."/>
        </authorList>
    </citation>
    <scope>NUCLEOTIDE SEQUENCE</scope>
    <source>
        <strain evidence="14">Clostridium neonatale JD116</strain>
    </source>
</reference>
<dbReference type="InterPro" id="IPR029099">
    <property type="entry name" value="Pribosyltran_N"/>
</dbReference>
<dbReference type="CDD" id="cd06223">
    <property type="entry name" value="PRTases_typeI"/>
    <property type="match status" value="1"/>
</dbReference>
<proteinExistence type="inferred from homology"/>
<dbReference type="NCBIfam" id="NF002320">
    <property type="entry name" value="PRK01259.1"/>
    <property type="match status" value="1"/>
</dbReference>
<accession>A0A2A7MCX1</accession>
<comment type="subunit">
    <text evidence="12">Homohexamer.</text>
</comment>
<comment type="catalytic activity">
    <reaction evidence="9 12">
        <text>D-ribose 5-phosphate + ATP = 5-phospho-alpha-D-ribose 1-diphosphate + AMP + H(+)</text>
        <dbReference type="Rhea" id="RHEA:15609"/>
        <dbReference type="ChEBI" id="CHEBI:15378"/>
        <dbReference type="ChEBI" id="CHEBI:30616"/>
        <dbReference type="ChEBI" id="CHEBI:58017"/>
        <dbReference type="ChEBI" id="CHEBI:78346"/>
        <dbReference type="ChEBI" id="CHEBI:456215"/>
        <dbReference type="EC" id="2.7.6.1"/>
    </reaction>
</comment>
<dbReference type="Pfam" id="PF13793">
    <property type="entry name" value="Pribosyltran_N"/>
    <property type="match status" value="1"/>
</dbReference>
<feature type="binding site" evidence="12">
    <location>
        <begin position="229"/>
        <end position="233"/>
    </location>
    <ligand>
        <name>D-ribose 5-phosphate</name>
        <dbReference type="ChEBI" id="CHEBI:78346"/>
    </ligand>
</feature>
<evidence type="ECO:0000256" key="5">
    <source>
        <dbReference type="ARBA" id="ARBA00022741"/>
    </source>
</evidence>
<dbReference type="InterPro" id="IPR037515">
    <property type="entry name" value="Rib-P_diPkinase_bac"/>
</dbReference>
<dbReference type="EC" id="2.7.6.1" evidence="12"/>
<feature type="binding site" evidence="12">
    <location>
        <begin position="100"/>
        <end position="101"/>
    </location>
    <ligand>
        <name>ATP</name>
        <dbReference type="ChEBI" id="CHEBI:30616"/>
    </ligand>
</feature>
<reference evidence="15 16" key="1">
    <citation type="submission" date="2017-10" db="EMBL/GenBank/DDBJ databases">
        <title>Effective Description of Clostridium neonatale sp. nov. linked to necrotizing enterocolitis in neonates and a clarification of species assignable to the genus Clostridium (Prazmowski 1880) emend. Lawson and Rainey 2016.</title>
        <authorList>
            <person name="Bernard K."/>
            <person name="Burdz T."/>
            <person name="Wiebe D."/>
            <person name="Balcewich B."/>
            <person name="Alfa M."/>
            <person name="Bernier A.-M."/>
        </authorList>
    </citation>
    <scope>NUCLEOTIDE SEQUENCE [LARGE SCALE GENOMIC DNA]</scope>
    <source>
        <strain evidence="15 16">LCDC99A005</strain>
    </source>
</reference>
<evidence type="ECO:0000256" key="9">
    <source>
        <dbReference type="ARBA" id="ARBA00049535"/>
    </source>
</evidence>
<dbReference type="GO" id="GO:0009156">
    <property type="term" value="P:ribonucleoside monophosphate biosynthetic process"/>
    <property type="evidence" value="ECO:0007669"/>
    <property type="project" value="InterPro"/>
</dbReference>
<evidence type="ECO:0000256" key="4">
    <source>
        <dbReference type="ARBA" id="ARBA00022727"/>
    </source>
</evidence>
<keyword evidence="7 12" id="KW-0067">ATP-binding</keyword>
<evidence type="ECO:0000256" key="3">
    <source>
        <dbReference type="ARBA" id="ARBA00022723"/>
    </source>
</evidence>
<comment type="function">
    <text evidence="10 12">Involved in the biosynthesis of the central metabolite phospho-alpha-D-ribosyl-1-pyrophosphate (PRPP) via the transfer of pyrophosphoryl group from ATP to 1-hydroxyl of ribose-5-phosphate (Rib-5-P).</text>
</comment>
<dbReference type="FunFam" id="3.40.50.2020:FF:000001">
    <property type="entry name" value="Ribose-phosphate pyrophosphokinase"/>
    <property type="match status" value="1"/>
</dbReference>
<keyword evidence="3 12" id="KW-0479">Metal-binding</keyword>
<dbReference type="GO" id="GO:0005524">
    <property type="term" value="F:ATP binding"/>
    <property type="evidence" value="ECO:0007669"/>
    <property type="project" value="UniProtKB-KW"/>
</dbReference>
<dbReference type="Pfam" id="PF14572">
    <property type="entry name" value="Pribosyl_synth"/>
    <property type="match status" value="1"/>
</dbReference>
<feature type="binding site" evidence="12">
    <location>
        <position position="176"/>
    </location>
    <ligand>
        <name>Mg(2+)</name>
        <dbReference type="ChEBI" id="CHEBI:18420"/>
    </ligand>
</feature>
<feature type="binding site" evidence="12">
    <location>
        <begin position="41"/>
        <end position="43"/>
    </location>
    <ligand>
        <name>ATP</name>
        <dbReference type="ChEBI" id="CHEBI:30616"/>
    </ligand>
</feature>